<keyword evidence="1" id="KW-0805">Transcription regulation</keyword>
<evidence type="ECO:0000256" key="2">
    <source>
        <dbReference type="ARBA" id="ARBA00023125"/>
    </source>
</evidence>
<keyword evidence="2" id="KW-0238">DNA-binding</keyword>
<keyword evidence="3" id="KW-0804">Transcription</keyword>
<dbReference type="GO" id="GO:0003700">
    <property type="term" value="F:DNA-binding transcription factor activity"/>
    <property type="evidence" value="ECO:0007669"/>
    <property type="project" value="InterPro"/>
</dbReference>
<dbReference type="AlphaFoldDB" id="A0A2D1RAQ2"/>
<dbReference type="GO" id="GO:0003677">
    <property type="term" value="F:DNA binding"/>
    <property type="evidence" value="ECO:0007669"/>
    <property type="project" value="UniProtKB-KW"/>
</dbReference>
<dbReference type="InterPro" id="IPR000835">
    <property type="entry name" value="HTH_MarR-typ"/>
</dbReference>
<evidence type="ECO:0000259" key="5">
    <source>
        <dbReference type="PROSITE" id="PS50995"/>
    </source>
</evidence>
<evidence type="ECO:0000313" key="6">
    <source>
        <dbReference type="EMBL" id="ATP21951.1"/>
    </source>
</evidence>
<organism evidence="6 7">
    <name type="scientific">Sphingobium yanoikuyae</name>
    <name type="common">Sphingomonas yanoikuyae</name>
    <dbReference type="NCBI Taxonomy" id="13690"/>
    <lineage>
        <taxon>Bacteria</taxon>
        <taxon>Pseudomonadati</taxon>
        <taxon>Pseudomonadota</taxon>
        <taxon>Alphaproteobacteria</taxon>
        <taxon>Sphingomonadales</taxon>
        <taxon>Sphingomonadaceae</taxon>
        <taxon>Sphingobium</taxon>
    </lineage>
</organism>
<sequence length="241" mass="26617">MAWFYAAEWPTFAPPLTIGPIFSRQTKPTHAAGAVAKKECTLVSTFNRPDGSGHAGPISMSGDSGEINLPFDLSIGYQIRLTHRLMQKLLQLKIEQFGVTLGMWYFLRVLWDQDGLTQKELSDLVGTMEPTTLSAIASMEQRGIVARVRNAADKRKINIFLTPYGHELKRKLLPIGIEVGDIAKTGISRREADLQIALLGELQTNLEAAIRSLSPEEPDAKPGRRRREDRGVAGITHEAGD</sequence>
<protein>
    <recommendedName>
        <fullName evidence="5">HTH marR-type domain-containing protein</fullName>
    </recommendedName>
</protein>
<geneLocation type="plasmid" evidence="7">
    <name>pses189</name>
</geneLocation>
<feature type="compositionally biased region" description="Basic and acidic residues" evidence="4">
    <location>
        <begin position="218"/>
        <end position="231"/>
    </location>
</feature>
<evidence type="ECO:0000256" key="3">
    <source>
        <dbReference type="ARBA" id="ARBA00023163"/>
    </source>
</evidence>
<keyword evidence="6" id="KW-0614">Plasmid</keyword>
<dbReference type="SUPFAM" id="SSF46785">
    <property type="entry name" value="Winged helix' DNA-binding domain"/>
    <property type="match status" value="1"/>
</dbReference>
<dbReference type="Pfam" id="PF01047">
    <property type="entry name" value="MarR"/>
    <property type="match status" value="1"/>
</dbReference>
<feature type="domain" description="HTH marR-type" evidence="5">
    <location>
        <begin position="72"/>
        <end position="204"/>
    </location>
</feature>
<evidence type="ECO:0000256" key="4">
    <source>
        <dbReference type="SAM" id="MobiDB-lite"/>
    </source>
</evidence>
<proteinExistence type="predicted"/>
<evidence type="ECO:0000256" key="1">
    <source>
        <dbReference type="ARBA" id="ARBA00023015"/>
    </source>
</evidence>
<dbReference type="PROSITE" id="PS50995">
    <property type="entry name" value="HTH_MARR_2"/>
    <property type="match status" value="1"/>
</dbReference>
<feature type="region of interest" description="Disordered" evidence="4">
    <location>
        <begin position="212"/>
        <end position="241"/>
    </location>
</feature>
<gene>
    <name evidence="6" type="ORF">BV87_26205</name>
</gene>
<dbReference type="Gene3D" id="1.10.10.10">
    <property type="entry name" value="Winged helix-like DNA-binding domain superfamily/Winged helix DNA-binding domain"/>
    <property type="match status" value="1"/>
</dbReference>
<name>A0A2D1RAQ2_SPHYA</name>
<dbReference type="RefSeq" id="WP_107917706.1">
    <property type="nucleotide sequence ID" value="NZ_CP020927.1"/>
</dbReference>
<dbReference type="SMART" id="SM00347">
    <property type="entry name" value="HTH_MARR"/>
    <property type="match status" value="1"/>
</dbReference>
<dbReference type="InterPro" id="IPR036388">
    <property type="entry name" value="WH-like_DNA-bd_sf"/>
</dbReference>
<dbReference type="Proteomes" id="UP000037029">
    <property type="component" value="Plasmid pses189"/>
</dbReference>
<dbReference type="InterPro" id="IPR036390">
    <property type="entry name" value="WH_DNA-bd_sf"/>
</dbReference>
<dbReference type="PANTHER" id="PTHR42756:SF1">
    <property type="entry name" value="TRANSCRIPTIONAL REPRESSOR OF EMRAB OPERON"/>
    <property type="match status" value="1"/>
</dbReference>
<dbReference type="EMBL" id="CP020927">
    <property type="protein sequence ID" value="ATP21951.1"/>
    <property type="molecule type" value="Genomic_DNA"/>
</dbReference>
<dbReference type="PANTHER" id="PTHR42756">
    <property type="entry name" value="TRANSCRIPTIONAL REGULATOR, MARR"/>
    <property type="match status" value="1"/>
</dbReference>
<reference evidence="6 7" key="1">
    <citation type="submission" date="2017-04" db="EMBL/GenBank/DDBJ databases">
        <title>Characterization, genome and methylation analysis of a phthalic acid esters degrading strain Sphingobium yanoikuyae SHJ.</title>
        <authorList>
            <person name="Feng L."/>
        </authorList>
    </citation>
    <scope>NUCLEOTIDE SEQUENCE [LARGE SCALE GENOMIC DNA]</scope>
    <source>
        <strain evidence="6 7">SHJ</strain>
        <plasmid evidence="7">Plasmid pses189</plasmid>
    </source>
</reference>
<accession>A0A2D1RAQ2</accession>
<evidence type="ECO:0000313" key="7">
    <source>
        <dbReference type="Proteomes" id="UP000037029"/>
    </source>
</evidence>